<dbReference type="PANTHER" id="PTHR37323:SF1">
    <property type="entry name" value="L-ORNITHINE N(ALPHA)-ACYLTRANSFERASE"/>
    <property type="match status" value="1"/>
</dbReference>
<comment type="similarity">
    <text evidence="6">Belongs to the acetyltransferase family. OlsB subfamily.</text>
</comment>
<keyword evidence="12" id="KW-1185">Reference proteome</keyword>
<dbReference type="GO" id="GO:0016746">
    <property type="term" value="F:acyltransferase activity"/>
    <property type="evidence" value="ECO:0007669"/>
    <property type="project" value="UniProtKB-KW"/>
</dbReference>
<dbReference type="Pfam" id="PF13444">
    <property type="entry name" value="Acetyltransf_5"/>
    <property type="match status" value="1"/>
</dbReference>
<accession>A0ABV2TJ60</accession>
<dbReference type="PANTHER" id="PTHR37323">
    <property type="entry name" value="GCN5-RELATED N-ACETYLTRANSFERASE"/>
    <property type="match status" value="1"/>
</dbReference>
<dbReference type="SUPFAM" id="SSF55729">
    <property type="entry name" value="Acyl-CoA N-acyltransferases (Nat)"/>
    <property type="match status" value="1"/>
</dbReference>
<protein>
    <recommendedName>
        <fullName evidence="8">L-ornithine N(alpha)-acyltransferase</fullName>
        <ecNumber evidence="7">2.3.2.30</ecNumber>
    </recommendedName>
</protein>
<evidence type="ECO:0000256" key="3">
    <source>
        <dbReference type="ARBA" id="ARBA00022679"/>
    </source>
</evidence>
<dbReference type="Proteomes" id="UP001549691">
    <property type="component" value="Unassembled WGS sequence"/>
</dbReference>
<evidence type="ECO:0000256" key="1">
    <source>
        <dbReference type="ARBA" id="ARBA00005189"/>
    </source>
</evidence>
<reference evidence="11 12" key="1">
    <citation type="submission" date="2024-07" db="EMBL/GenBank/DDBJ databases">
        <title>Uliginosibacterium flavum JJ3220;KACC:17644.</title>
        <authorList>
            <person name="Kim M.K."/>
        </authorList>
    </citation>
    <scope>NUCLEOTIDE SEQUENCE [LARGE SCALE GENOMIC DNA]</scope>
    <source>
        <strain evidence="11 12">KACC:17644</strain>
    </source>
</reference>
<proteinExistence type="inferred from homology"/>
<organism evidence="11 12">
    <name type="scientific">Uliginosibacterium flavum</name>
    <dbReference type="NCBI Taxonomy" id="1396831"/>
    <lineage>
        <taxon>Bacteria</taxon>
        <taxon>Pseudomonadati</taxon>
        <taxon>Pseudomonadota</taxon>
        <taxon>Betaproteobacteria</taxon>
        <taxon>Rhodocyclales</taxon>
        <taxon>Zoogloeaceae</taxon>
        <taxon>Uliginosibacterium</taxon>
    </lineage>
</organism>
<keyword evidence="4" id="KW-0443">Lipid metabolism</keyword>
<evidence type="ECO:0000256" key="5">
    <source>
        <dbReference type="ARBA" id="ARBA00023315"/>
    </source>
</evidence>
<sequence length="252" mass="28363">MLRVAPQVIEQKSRNLWVGLASSESEILEAQKLRYRVFADEMGARLNPRTPGVDRDHFDAHCQHLIVRDEAQGRIVGTYRILTPEAARKIGSYYSETEFDLTRLQHLRERLVEVGRSCIDADYRTGAVITLLWSGLSRFMQANGYEYMMGCASIGMADGGHNAANIYESLRERLAPVEYHVFPRTPLPVEALVTEVKAEIPPLLKGYLRAGAQVCGAPAWDPDFNTADLLILLNMARVDSRYAKHFVERQGA</sequence>
<evidence type="ECO:0000256" key="9">
    <source>
        <dbReference type="ARBA" id="ARBA00045724"/>
    </source>
</evidence>
<comment type="caution">
    <text evidence="11">The sequence shown here is derived from an EMBL/GenBank/DDBJ whole genome shotgun (WGS) entry which is preliminary data.</text>
</comment>
<comment type="catalytic activity">
    <reaction evidence="10">
        <text>a (3R)-hydroxyacyl-[ACP] + L-ornithine = a lyso-ornithine lipid + holo-[ACP] + H(+)</text>
        <dbReference type="Rhea" id="RHEA:20633"/>
        <dbReference type="Rhea" id="RHEA-COMP:9685"/>
        <dbReference type="Rhea" id="RHEA-COMP:9945"/>
        <dbReference type="ChEBI" id="CHEBI:15378"/>
        <dbReference type="ChEBI" id="CHEBI:46911"/>
        <dbReference type="ChEBI" id="CHEBI:64479"/>
        <dbReference type="ChEBI" id="CHEBI:78827"/>
        <dbReference type="ChEBI" id="CHEBI:138482"/>
        <dbReference type="EC" id="2.3.2.30"/>
    </reaction>
    <physiologicalReaction direction="left-to-right" evidence="10">
        <dbReference type="Rhea" id="RHEA:20634"/>
    </physiologicalReaction>
</comment>
<evidence type="ECO:0000256" key="6">
    <source>
        <dbReference type="ARBA" id="ARBA00038095"/>
    </source>
</evidence>
<name>A0ABV2TJ60_9RHOO</name>
<dbReference type="Gene3D" id="3.40.630.30">
    <property type="match status" value="1"/>
</dbReference>
<dbReference type="InterPro" id="IPR016181">
    <property type="entry name" value="Acyl_CoA_acyltransferase"/>
</dbReference>
<comment type="pathway">
    <text evidence="1">Lipid metabolism.</text>
</comment>
<gene>
    <name evidence="11" type="ORF">ABXR19_03440</name>
</gene>
<keyword evidence="2" id="KW-0444">Lipid biosynthesis</keyword>
<dbReference type="InterPro" id="IPR052351">
    <property type="entry name" value="Ornithine_N-alpha-AT"/>
</dbReference>
<keyword evidence="3 11" id="KW-0808">Transferase</keyword>
<evidence type="ECO:0000256" key="8">
    <source>
        <dbReference type="ARBA" id="ARBA00039866"/>
    </source>
</evidence>
<dbReference type="RefSeq" id="WP_354599692.1">
    <property type="nucleotide sequence ID" value="NZ_JBEWZI010000003.1"/>
</dbReference>
<evidence type="ECO:0000256" key="10">
    <source>
        <dbReference type="ARBA" id="ARBA00047785"/>
    </source>
</evidence>
<comment type="function">
    <text evidence="9">Catalyzes the first step in the biosynthesis of ornithine lipids, which are phosphorus-free membrane lipids. Catalyzes the 3-hydroxyacyl-acyl carrier protein-dependent acylation of ornithine to form lyso-ornithine lipid (LOL).</text>
</comment>
<evidence type="ECO:0000313" key="11">
    <source>
        <dbReference type="EMBL" id="MET7013228.1"/>
    </source>
</evidence>
<dbReference type="EC" id="2.3.2.30" evidence="7"/>
<evidence type="ECO:0000256" key="7">
    <source>
        <dbReference type="ARBA" id="ARBA00039058"/>
    </source>
</evidence>
<evidence type="ECO:0000256" key="4">
    <source>
        <dbReference type="ARBA" id="ARBA00023098"/>
    </source>
</evidence>
<evidence type="ECO:0000256" key="2">
    <source>
        <dbReference type="ARBA" id="ARBA00022516"/>
    </source>
</evidence>
<keyword evidence="5 11" id="KW-0012">Acyltransferase</keyword>
<dbReference type="EMBL" id="JBEWZI010000003">
    <property type="protein sequence ID" value="MET7013228.1"/>
    <property type="molecule type" value="Genomic_DNA"/>
</dbReference>
<evidence type="ECO:0000313" key="12">
    <source>
        <dbReference type="Proteomes" id="UP001549691"/>
    </source>
</evidence>